<feature type="domain" description="RRM" evidence="5">
    <location>
        <begin position="3"/>
        <end position="74"/>
    </location>
</feature>
<feature type="region of interest" description="Disordered" evidence="4">
    <location>
        <begin position="459"/>
        <end position="538"/>
    </location>
</feature>
<feature type="compositionally biased region" description="Acidic residues" evidence="4">
    <location>
        <begin position="780"/>
        <end position="797"/>
    </location>
</feature>
<feature type="compositionally biased region" description="Low complexity" evidence="4">
    <location>
        <begin position="1175"/>
        <end position="1194"/>
    </location>
</feature>
<feature type="compositionally biased region" description="Acidic residues" evidence="4">
    <location>
        <begin position="1257"/>
        <end position="1268"/>
    </location>
</feature>
<feature type="compositionally biased region" description="Polar residues" evidence="4">
    <location>
        <begin position="1042"/>
        <end position="1051"/>
    </location>
</feature>
<feature type="region of interest" description="Disordered" evidence="4">
    <location>
        <begin position="204"/>
        <end position="358"/>
    </location>
</feature>
<proteinExistence type="predicted"/>
<feature type="compositionally biased region" description="Basic and acidic residues" evidence="4">
    <location>
        <begin position="520"/>
        <end position="532"/>
    </location>
</feature>
<feature type="domain" description="RRM" evidence="5">
    <location>
        <begin position="1432"/>
        <end position="1510"/>
    </location>
</feature>
<feature type="compositionally biased region" description="Polar residues" evidence="4">
    <location>
        <begin position="927"/>
        <end position="955"/>
    </location>
</feature>
<gene>
    <name evidence="6" type="primary">5566494</name>
</gene>
<evidence type="ECO:0000313" key="6">
    <source>
        <dbReference type="EnsemblMetazoa" id="AAEL019864-PA"/>
    </source>
</evidence>
<feature type="region of interest" description="Disordered" evidence="4">
    <location>
        <begin position="768"/>
        <end position="807"/>
    </location>
</feature>
<dbReference type="PROSITE" id="PS50102">
    <property type="entry name" value="RRM"/>
    <property type="match status" value="5"/>
</dbReference>
<dbReference type="InterPro" id="IPR050666">
    <property type="entry name" value="ESRP"/>
</dbReference>
<dbReference type="EnsemblMetazoa" id="AAEL019864-RA">
    <property type="protein sequence ID" value="AAEL019864-PA"/>
    <property type="gene ID" value="AAEL019864"/>
</dbReference>
<keyword evidence="7" id="KW-1185">Reference proteome</keyword>
<feature type="compositionally biased region" description="Basic and acidic residues" evidence="4">
    <location>
        <begin position="296"/>
        <end position="331"/>
    </location>
</feature>
<feature type="compositionally biased region" description="Polar residues" evidence="4">
    <location>
        <begin position="344"/>
        <end position="358"/>
    </location>
</feature>
<dbReference type="InterPro" id="IPR035979">
    <property type="entry name" value="RBD_domain_sf"/>
</dbReference>
<reference evidence="6 7" key="1">
    <citation type="submission" date="2017-06" db="EMBL/GenBank/DDBJ databases">
        <title>Aedes aegypti genome working group (AGWG) sequencing and assembly.</title>
        <authorList>
            <consortium name="Aedes aegypti Genome Working Group (AGWG)"/>
            <person name="Matthews B.J."/>
        </authorList>
    </citation>
    <scope>NUCLEOTIDE SEQUENCE [LARGE SCALE GENOMIC DNA]</scope>
    <source>
        <strain evidence="6 7">LVP_AGWG</strain>
    </source>
</reference>
<feature type="domain" description="RRM" evidence="5">
    <location>
        <begin position="661"/>
        <end position="737"/>
    </location>
</feature>
<dbReference type="CDD" id="cd00590">
    <property type="entry name" value="RRM_SF"/>
    <property type="match status" value="1"/>
</dbReference>
<keyword evidence="2 3" id="KW-0694">RNA-binding</keyword>
<evidence type="ECO:0000256" key="4">
    <source>
        <dbReference type="SAM" id="MobiDB-lite"/>
    </source>
</evidence>
<feature type="compositionally biased region" description="Basic and acidic residues" evidence="4">
    <location>
        <begin position="1269"/>
        <end position="1327"/>
    </location>
</feature>
<dbReference type="Pfam" id="PF00076">
    <property type="entry name" value="RRM_1"/>
    <property type="match status" value="3"/>
</dbReference>
<organism evidence="6 7">
    <name type="scientific">Aedes aegypti</name>
    <name type="common">Yellowfever mosquito</name>
    <name type="synonym">Culex aegypti</name>
    <dbReference type="NCBI Taxonomy" id="7159"/>
    <lineage>
        <taxon>Eukaryota</taxon>
        <taxon>Metazoa</taxon>
        <taxon>Ecdysozoa</taxon>
        <taxon>Arthropoda</taxon>
        <taxon>Hexapoda</taxon>
        <taxon>Insecta</taxon>
        <taxon>Pterygota</taxon>
        <taxon>Neoptera</taxon>
        <taxon>Endopterygota</taxon>
        <taxon>Diptera</taxon>
        <taxon>Nematocera</taxon>
        <taxon>Culicoidea</taxon>
        <taxon>Culicidae</taxon>
        <taxon>Culicinae</taxon>
        <taxon>Aedini</taxon>
        <taxon>Aedes</taxon>
        <taxon>Stegomyia</taxon>
    </lineage>
</organism>
<dbReference type="InterPro" id="IPR012677">
    <property type="entry name" value="Nucleotide-bd_a/b_plait_sf"/>
</dbReference>
<feature type="compositionally biased region" description="Low complexity" evidence="4">
    <location>
        <begin position="214"/>
        <end position="224"/>
    </location>
</feature>
<dbReference type="CDD" id="cd12510">
    <property type="entry name" value="RRM1_RBM12_like"/>
    <property type="match status" value="1"/>
</dbReference>
<feature type="region of interest" description="Disordered" evidence="4">
    <location>
        <begin position="891"/>
        <end position="1075"/>
    </location>
</feature>
<name>A0A903V8V4_AEDAE</name>
<dbReference type="PANTHER" id="PTHR13976">
    <property type="entry name" value="HETEROGENEOUS NUCLEAR RIBONUCLEOPROTEIN-RELATED"/>
    <property type="match status" value="1"/>
</dbReference>
<evidence type="ECO:0000256" key="1">
    <source>
        <dbReference type="ARBA" id="ARBA00022737"/>
    </source>
</evidence>
<feature type="compositionally biased region" description="Low complexity" evidence="4">
    <location>
        <begin position="891"/>
        <end position="909"/>
    </location>
</feature>
<dbReference type="InterPro" id="IPR000504">
    <property type="entry name" value="RRM_dom"/>
</dbReference>
<feature type="compositionally biased region" description="Basic and acidic residues" evidence="4">
    <location>
        <begin position="1218"/>
        <end position="1243"/>
    </location>
</feature>
<dbReference type="Gene3D" id="3.30.70.330">
    <property type="match status" value="5"/>
</dbReference>
<sequence>MSVIIRLQNLPWSANALDVRNFFKGLSIPDGGVHIVGGEMGDAFIAFSTDEDARQAMMMNGGKIKEVQVTLLLSSRAEMQKVIEDARRTTMSFMQLSAQAAPAIPQQAPVIPKVSAPAVSGAQPQPPVISLSGFLAQNLSQQKNQSLYSEIPGLGFLATSGGMFQPNAPAAGLFSALSGQNYSAGSPTNSAFTQLSEQLKKVGEADKTGGLAKVSGSTTNSSSVSKKDSGERSSRRSRSSSRERDRRRSSRDRSRSRSRDRGSRRRGRDRSCSRDRRSRSRSRDRRDRRRRSRSRDRRDDRARDKTRDGDQKSSDKNSKSRGSRFSDRGDSKSTPAEVAKIQSPKATPNVLQPTTFTSPWDAPIQQSLMKLANPDMEKPVQQNAIPSIMSPTQSTSEDGFGDRNDQGLKSVPAVQNPIVSYRMNVMPAVNYGSFQSSKPLSNEQLSKLQQLQSRRDSKIFQGPPNMGGNRQGGHFSDGESNTFAKNNNRGGFDLAPRREVGANRPGDGYSTDGGVNKRNQSMEERSDGHDDVEGQSVKVSNLENATGYGEVRRFFHGQTISSNGIKMINDKNGRRTGVAMIRFLRKDGKRYALSRDGMRLRHSVVKIESITDQEFEEAVDSYRPGYEEVPNNWKEVSPDRKENKREEVIEIRDDEQDVKQGSVVVWSLPSMTTELDLMRIFSDFTVVEVLIIKNYKNPKQLDGYVKFHRVQDAVRACDSTHKHYVRNKRVFVKQCSDIEYDAAKNEYEAPHEPEPVTVDLDDSVQIVNETSKDSKKDEKNDDDDKMDLAEDEEEDNENAQLGGDVNAPIQPIQQKPVENQFGSPPPNMASGMTNNEPPMNRGYPSNQPFAGMQNIVRQEENWEPEQFRQNAPPMNRDPRGMFNQNFNQEYQQEQQLRQQQQPQSMPQLNLGFGGDMNRDPRRRQDGMMNQMQQSGFDQGNFQGDNSRDSFGSQHSLPRFNPQGPPPSMGNNNRFGPQDMGPMGGNNRFDQQQQQQMDNNQGRPFGSNRYDQQMGFNQGPPMGGNRFDQPMGHNQDGPPMGNNRYQQQQQMSNAPGGQFGNNQFNRNNNGRQNANDDKTTFIMITNLEYAMQESNIFEFFDQEGFSPKHVHILRNKNGRSMGECLVEFQSSQEAEETLSKHGQVIGKRRAFIKHLNRNQIMDIMQRINQNGPGLRNQMGGQFGGNNNFNNNNNNFRRGDNFGGNNFGNSNNNFKGNNQNDRDNGGFQKNDDRFNNDNRNFDERNSQGNNNQTYSDDHFYDEDPQEDFESHEDQETHGDQDNYSKDNAEPTEVEKMPEKQSDDVTESDQHNENPEEDHDKVELEPVEHGPDDDDPPLKQPNDEYLHPCEEEEEYHHNEEQGDEEPEDDEHEGSGNQNGLEPQQQEQQQEQQQQPQQEEQQSQHQENEETEHTDQEHHESDNMHDENQPEPIRGNILCLGNLPFRAPNEELVGYFREYNITIEDVKRRYLPDGRPTGDAMVRFQSGMDAQRAMQTHYNRRIGGRQVRMRILED</sequence>
<accession>A0A903V8V4</accession>
<feature type="compositionally biased region" description="Basic and acidic residues" evidence="4">
    <location>
        <begin position="1402"/>
        <end position="1424"/>
    </location>
</feature>
<feature type="compositionally biased region" description="Basic and acidic residues" evidence="4">
    <location>
        <begin position="225"/>
        <end position="261"/>
    </location>
</feature>
<dbReference type="GO" id="GO:0003723">
    <property type="term" value="F:RNA binding"/>
    <property type="evidence" value="ECO:0007669"/>
    <property type="project" value="UniProtKB-UniRule"/>
</dbReference>
<evidence type="ECO:0000259" key="5">
    <source>
        <dbReference type="PROSITE" id="PS50102"/>
    </source>
</evidence>
<evidence type="ECO:0000256" key="2">
    <source>
        <dbReference type="ARBA" id="ARBA00022884"/>
    </source>
</evidence>
<feature type="domain" description="RRM" evidence="5">
    <location>
        <begin position="1079"/>
        <end position="1156"/>
    </location>
</feature>
<dbReference type="SUPFAM" id="SSF54928">
    <property type="entry name" value="RNA-binding domain, RBD"/>
    <property type="match status" value="4"/>
</dbReference>
<feature type="compositionally biased region" description="Acidic residues" evidence="4">
    <location>
        <begin position="1358"/>
        <end position="1368"/>
    </location>
</feature>
<feature type="compositionally biased region" description="Basic and acidic residues" evidence="4">
    <location>
        <begin position="1338"/>
        <end position="1357"/>
    </location>
</feature>
<keyword evidence="1" id="KW-0677">Repeat</keyword>
<dbReference type="Proteomes" id="UP000008820">
    <property type="component" value="Chromosome 2"/>
</dbReference>
<dbReference type="CDD" id="cd12514">
    <property type="entry name" value="RRM4_RBM12_like"/>
    <property type="match status" value="1"/>
</dbReference>
<dbReference type="SMART" id="SM00360">
    <property type="entry name" value="RRM"/>
    <property type="match status" value="5"/>
</dbReference>
<protein>
    <recommendedName>
        <fullName evidence="5">RRM domain-containing protein</fullName>
    </recommendedName>
</protein>
<reference evidence="6" key="2">
    <citation type="submission" date="2022-10" db="UniProtKB">
        <authorList>
            <consortium name="EnsemblMetazoa"/>
        </authorList>
    </citation>
    <scope>IDENTIFICATION</scope>
    <source>
        <strain evidence="6">LVP_AGWG</strain>
    </source>
</reference>
<feature type="compositionally biased region" description="Basic residues" evidence="4">
    <location>
        <begin position="276"/>
        <end position="295"/>
    </location>
</feature>
<feature type="compositionally biased region" description="Low complexity" evidence="4">
    <location>
        <begin position="1378"/>
        <end position="1401"/>
    </location>
</feature>
<feature type="compositionally biased region" description="Low complexity" evidence="4">
    <location>
        <begin position="1052"/>
        <end position="1072"/>
    </location>
</feature>
<dbReference type="OrthoDB" id="2588702at2759"/>
<dbReference type="CDD" id="cd12254">
    <property type="entry name" value="RRM_hnRNPH_ESRPs_RBM12_like"/>
    <property type="match status" value="2"/>
</dbReference>
<feature type="domain" description="RRM" evidence="5">
    <location>
        <begin position="535"/>
        <end position="612"/>
    </location>
</feature>
<feature type="compositionally biased region" description="Basic and acidic residues" evidence="4">
    <location>
        <begin position="916"/>
        <end position="925"/>
    </location>
</feature>
<evidence type="ECO:0000313" key="7">
    <source>
        <dbReference type="Proteomes" id="UP000008820"/>
    </source>
</evidence>
<feature type="compositionally biased region" description="Basic and acidic residues" evidence="4">
    <location>
        <begin position="770"/>
        <end position="779"/>
    </location>
</feature>
<feature type="compositionally biased region" description="Polar residues" evidence="4">
    <location>
        <begin position="478"/>
        <end position="489"/>
    </location>
</feature>
<feature type="region of interest" description="Disordered" evidence="4">
    <location>
        <begin position="1170"/>
        <end position="1431"/>
    </location>
</feature>
<evidence type="ECO:0000256" key="3">
    <source>
        <dbReference type="PROSITE-ProRule" id="PRU00176"/>
    </source>
</evidence>
<feature type="compositionally biased region" description="Low complexity" evidence="4">
    <location>
        <begin position="1205"/>
        <end position="1217"/>
    </location>
</feature>